<keyword evidence="4" id="KW-1185">Reference proteome</keyword>
<dbReference type="AlphaFoldDB" id="A0A411X279"/>
<feature type="chain" id="PRO_5044601892" evidence="1">
    <location>
        <begin position="20"/>
        <end position="152"/>
    </location>
</feature>
<dbReference type="Gene3D" id="2.60.120.1140">
    <property type="entry name" value="Protein of unknown function DUF192"/>
    <property type="match status" value="1"/>
</dbReference>
<dbReference type="EMBL" id="BMWV01000012">
    <property type="protein sequence ID" value="GGY57990.1"/>
    <property type="molecule type" value="Genomic_DNA"/>
</dbReference>
<accession>A0A411X279</accession>
<reference evidence="2" key="1">
    <citation type="journal article" date="2014" name="Int. J. Syst. Evol. Microbiol.">
        <title>Complete genome sequence of Corynebacterium casei LMG S-19264T (=DSM 44701T), isolated from a smear-ripened cheese.</title>
        <authorList>
            <consortium name="US DOE Joint Genome Institute (JGI-PGF)"/>
            <person name="Walter F."/>
            <person name="Albersmeier A."/>
            <person name="Kalinowski J."/>
            <person name="Ruckert C."/>
        </authorList>
    </citation>
    <scope>NUCLEOTIDE SEQUENCE</scope>
    <source>
        <strain evidence="2">KCTC 12343</strain>
    </source>
</reference>
<dbReference type="Pfam" id="PF02643">
    <property type="entry name" value="DUF192"/>
    <property type="match status" value="1"/>
</dbReference>
<dbReference type="RefSeq" id="WP_131147093.1">
    <property type="nucleotide sequence ID" value="NZ_BMWV01000012.1"/>
</dbReference>
<reference evidence="3 4" key="2">
    <citation type="submission" date="2019-02" db="EMBL/GenBank/DDBJ databases">
        <title>Draft Genome Sequences of Six Type Strains of the Genus Massilia.</title>
        <authorList>
            <person name="Miess H."/>
            <person name="Frediansyhah A."/>
            <person name="Gross H."/>
        </authorList>
    </citation>
    <scope>NUCLEOTIDE SEQUENCE [LARGE SCALE GENOMIC DNA]</scope>
    <source>
        <strain evidence="3 4">DSM 17472</strain>
    </source>
</reference>
<dbReference type="EMBL" id="CP036401">
    <property type="protein sequence ID" value="QBI02985.1"/>
    <property type="molecule type" value="Genomic_DNA"/>
</dbReference>
<dbReference type="InterPro" id="IPR003795">
    <property type="entry name" value="DUF192"/>
</dbReference>
<dbReference type="OrthoDB" id="5526466at2"/>
<evidence type="ECO:0000313" key="2">
    <source>
        <dbReference type="EMBL" id="GGY57990.1"/>
    </source>
</evidence>
<feature type="signal peptide" evidence="1">
    <location>
        <begin position="1"/>
        <end position="19"/>
    </location>
</feature>
<dbReference type="InterPro" id="IPR038695">
    <property type="entry name" value="Saro_0823-like_sf"/>
</dbReference>
<dbReference type="PANTHER" id="PTHR37953:SF1">
    <property type="entry name" value="UPF0127 PROTEIN MJ1496"/>
    <property type="match status" value="1"/>
</dbReference>
<evidence type="ECO:0000313" key="5">
    <source>
        <dbReference type="Proteomes" id="UP000628442"/>
    </source>
</evidence>
<name>A0A411X279_9BURK</name>
<gene>
    <name evidence="3" type="ORF">EYF70_20675</name>
    <name evidence="2" type="ORF">GCM10007387_45620</name>
</gene>
<evidence type="ECO:0000313" key="3">
    <source>
        <dbReference type="EMBL" id="QBI02985.1"/>
    </source>
</evidence>
<evidence type="ECO:0000313" key="4">
    <source>
        <dbReference type="Proteomes" id="UP000292307"/>
    </source>
</evidence>
<organism evidence="2 5">
    <name type="scientific">Pseudoduganella albidiflava</name>
    <dbReference type="NCBI Taxonomy" id="321983"/>
    <lineage>
        <taxon>Bacteria</taxon>
        <taxon>Pseudomonadati</taxon>
        <taxon>Pseudomonadota</taxon>
        <taxon>Betaproteobacteria</taxon>
        <taxon>Burkholderiales</taxon>
        <taxon>Oxalobacteraceae</taxon>
        <taxon>Telluria group</taxon>
        <taxon>Pseudoduganella</taxon>
    </lineage>
</organism>
<dbReference type="PANTHER" id="PTHR37953">
    <property type="entry name" value="UPF0127 PROTEIN MJ1496"/>
    <property type="match status" value="1"/>
</dbReference>
<reference evidence="2" key="3">
    <citation type="submission" date="2022-12" db="EMBL/GenBank/DDBJ databases">
        <authorList>
            <person name="Sun Q."/>
            <person name="Kim S."/>
        </authorList>
    </citation>
    <scope>NUCLEOTIDE SEQUENCE</scope>
    <source>
        <strain evidence="2">KCTC 12343</strain>
    </source>
</reference>
<evidence type="ECO:0000256" key="1">
    <source>
        <dbReference type="SAM" id="SignalP"/>
    </source>
</evidence>
<proteinExistence type="predicted"/>
<dbReference type="Proteomes" id="UP000628442">
    <property type="component" value="Unassembled WGS sequence"/>
</dbReference>
<sequence>MKTALVALVALVSSTALCAASGAAAQNGRFATTTLTAGMHLIKAEVAATDAQRAQGLMFRETMPANAGMVFVFDAPATQCMWMKNTPLPLSVAFIDAGGKIVNIRDMQPHTLDSHCSTKGVPVKYALEMNLGWFQQKHIKPGMKIGNLPAQP</sequence>
<protein>
    <submittedName>
        <fullName evidence="3">DUF192 domain-containing protein</fullName>
    </submittedName>
</protein>
<keyword evidence="1" id="KW-0732">Signal</keyword>
<dbReference type="Proteomes" id="UP000292307">
    <property type="component" value="Chromosome"/>
</dbReference>